<dbReference type="EMBL" id="CP008944">
    <property type="protein sequence ID" value="AIG64415.1"/>
    <property type="molecule type" value="Genomic_DNA"/>
</dbReference>
<evidence type="ECO:0000313" key="2">
    <source>
        <dbReference type="EMBL" id="AIG64415.1"/>
    </source>
</evidence>
<feature type="compositionally biased region" description="Basic and acidic residues" evidence="1">
    <location>
        <begin position="49"/>
        <end position="64"/>
    </location>
</feature>
<protein>
    <recommendedName>
        <fullName evidence="4">Secreted protein</fullName>
    </recommendedName>
</protein>
<evidence type="ECO:0008006" key="4">
    <source>
        <dbReference type="Google" id="ProtNLM"/>
    </source>
</evidence>
<evidence type="ECO:0000256" key="1">
    <source>
        <dbReference type="SAM" id="MobiDB-lite"/>
    </source>
</evidence>
<gene>
    <name evidence="2" type="ORF">CATYP_07245</name>
</gene>
<feature type="region of interest" description="Disordered" evidence="1">
    <location>
        <begin position="40"/>
        <end position="69"/>
    </location>
</feature>
<dbReference type="Proteomes" id="UP000028504">
    <property type="component" value="Chromosome"/>
</dbReference>
<reference evidence="2 3" key="1">
    <citation type="submission" date="2014-07" db="EMBL/GenBank/DDBJ databases">
        <title>Complete genome sequence of Corynebacterium atypicum DSM 44849: identifiction of the mycolic acid biosynthesis genes.</title>
        <authorList>
            <person name="Tippelt A."/>
            <person name="Mollmann S."/>
            <person name="Albersmeier A."/>
            <person name="Jaenicke S."/>
            <person name="Ruckert C."/>
            <person name="Tauch A."/>
        </authorList>
    </citation>
    <scope>NUCLEOTIDE SEQUENCE [LARGE SCALE GENOMIC DNA]</scope>
    <source>
        <strain evidence="2 3">R2070</strain>
    </source>
</reference>
<name>A0ABM5QNT8_9CORY</name>
<feature type="compositionally biased region" description="Basic and acidic residues" evidence="1">
    <location>
        <begin position="11"/>
        <end position="25"/>
    </location>
</feature>
<feature type="region of interest" description="Disordered" evidence="1">
    <location>
        <begin position="1"/>
        <end position="25"/>
    </location>
</feature>
<proteinExistence type="predicted"/>
<accession>A0ABM5QNT8</accession>
<keyword evidence="3" id="KW-1185">Reference proteome</keyword>
<organism evidence="2 3">
    <name type="scientific">Corynebacterium atypicum</name>
    <dbReference type="NCBI Taxonomy" id="191610"/>
    <lineage>
        <taxon>Bacteria</taxon>
        <taxon>Bacillati</taxon>
        <taxon>Actinomycetota</taxon>
        <taxon>Actinomycetes</taxon>
        <taxon>Mycobacteriales</taxon>
        <taxon>Corynebacteriaceae</taxon>
        <taxon>Corynebacterium</taxon>
    </lineage>
</organism>
<evidence type="ECO:0000313" key="3">
    <source>
        <dbReference type="Proteomes" id="UP000028504"/>
    </source>
</evidence>
<sequence length="271" mass="28437">MAAQLDPVRVNLHDAGAEPRSKLAYRDIGNPAQEITAAVATSLKQTPAKSEDAHAPAPPKRPEDLGETTTLPLNATTVPAPEADHGTRRVELSVGQSPEIPQAEGFISGWTADDAGQISTVRFAAPTSADDATRQRAEAALMHIVSTPIVFPHEPVGEGASWSVDSRVTGTSTLLKNTTFTVRKIDGERIELDLEITQRPAVGALELPDSGQLKVLDTDTSSTGNLTVDLTQPLPTSGSVNAVTRVVYGGDSNVRIFQDSASALSFTPAAG</sequence>